<dbReference type="InParanoid" id="A0A067Q4D3"/>
<sequence length="134" mass="15284">MVDVCVVVFFPDVSCRFSLLPALSLNGILFAEVLDRSFTGATFLNFIDGVLNQMNPWPQKNSVLVMDNASIHHLNPIEEAFSSIKAWIRANRDYVQNELSNHPTANPYCMLYEAIYTVTAEKTRGWFKHSHYNV</sequence>
<dbReference type="AlphaFoldDB" id="A0A067Q4D3"/>
<dbReference type="OrthoDB" id="2142724at2759"/>
<dbReference type="Proteomes" id="UP000027265">
    <property type="component" value="Unassembled WGS sequence"/>
</dbReference>
<protein>
    <submittedName>
        <fullName evidence="1">Uncharacterized protein</fullName>
    </submittedName>
</protein>
<reference evidence="2" key="1">
    <citation type="journal article" date="2014" name="Proc. Natl. Acad. Sci. U.S.A.">
        <title>Extensive sampling of basidiomycete genomes demonstrates inadequacy of the white-rot/brown-rot paradigm for wood decay fungi.</title>
        <authorList>
            <person name="Riley R."/>
            <person name="Salamov A.A."/>
            <person name="Brown D.W."/>
            <person name="Nagy L.G."/>
            <person name="Floudas D."/>
            <person name="Held B.W."/>
            <person name="Levasseur A."/>
            <person name="Lombard V."/>
            <person name="Morin E."/>
            <person name="Otillar R."/>
            <person name="Lindquist E.A."/>
            <person name="Sun H."/>
            <person name="LaButti K.M."/>
            <person name="Schmutz J."/>
            <person name="Jabbour D."/>
            <person name="Luo H."/>
            <person name="Baker S.E."/>
            <person name="Pisabarro A.G."/>
            <person name="Walton J.D."/>
            <person name="Blanchette R.A."/>
            <person name="Henrissat B."/>
            <person name="Martin F."/>
            <person name="Cullen D."/>
            <person name="Hibbett D.S."/>
            <person name="Grigoriev I.V."/>
        </authorList>
    </citation>
    <scope>NUCLEOTIDE SEQUENCE [LARGE SCALE GENOMIC DNA]</scope>
    <source>
        <strain evidence="2">MUCL 33604</strain>
    </source>
</reference>
<proteinExistence type="predicted"/>
<dbReference type="EMBL" id="KL197712">
    <property type="protein sequence ID" value="KDQ61859.1"/>
    <property type="molecule type" value="Genomic_DNA"/>
</dbReference>
<accession>A0A067Q4D3</accession>
<gene>
    <name evidence="1" type="ORF">JAAARDRAFT_123582</name>
</gene>
<evidence type="ECO:0000313" key="2">
    <source>
        <dbReference type="Proteomes" id="UP000027265"/>
    </source>
</evidence>
<dbReference type="STRING" id="933084.A0A067Q4D3"/>
<organism evidence="1 2">
    <name type="scientific">Jaapia argillacea MUCL 33604</name>
    <dbReference type="NCBI Taxonomy" id="933084"/>
    <lineage>
        <taxon>Eukaryota</taxon>
        <taxon>Fungi</taxon>
        <taxon>Dikarya</taxon>
        <taxon>Basidiomycota</taxon>
        <taxon>Agaricomycotina</taxon>
        <taxon>Agaricomycetes</taxon>
        <taxon>Agaricomycetidae</taxon>
        <taxon>Jaapiales</taxon>
        <taxon>Jaapiaceae</taxon>
        <taxon>Jaapia</taxon>
    </lineage>
</organism>
<dbReference type="Gene3D" id="3.30.420.10">
    <property type="entry name" value="Ribonuclease H-like superfamily/Ribonuclease H"/>
    <property type="match status" value="1"/>
</dbReference>
<name>A0A067Q4D3_9AGAM</name>
<dbReference type="InterPro" id="IPR036397">
    <property type="entry name" value="RNaseH_sf"/>
</dbReference>
<dbReference type="HOGENOM" id="CLU_056788_10_2_1"/>
<keyword evidence="2" id="KW-1185">Reference proteome</keyword>
<dbReference type="GO" id="GO:0003676">
    <property type="term" value="F:nucleic acid binding"/>
    <property type="evidence" value="ECO:0007669"/>
    <property type="project" value="InterPro"/>
</dbReference>
<evidence type="ECO:0000313" key="1">
    <source>
        <dbReference type="EMBL" id="KDQ61859.1"/>
    </source>
</evidence>